<gene>
    <name evidence="1" type="ORF">CPELLU_LOCUS15761</name>
</gene>
<keyword evidence="2" id="KW-1185">Reference proteome</keyword>
<reference evidence="1" key="1">
    <citation type="submission" date="2021-06" db="EMBL/GenBank/DDBJ databases">
        <authorList>
            <person name="Kallberg Y."/>
            <person name="Tangrot J."/>
            <person name="Rosling A."/>
        </authorList>
    </citation>
    <scope>NUCLEOTIDE SEQUENCE</scope>
    <source>
        <strain evidence="1">FL966</strain>
    </source>
</reference>
<organism evidence="1 2">
    <name type="scientific">Cetraspora pellucida</name>
    <dbReference type="NCBI Taxonomy" id="1433469"/>
    <lineage>
        <taxon>Eukaryota</taxon>
        <taxon>Fungi</taxon>
        <taxon>Fungi incertae sedis</taxon>
        <taxon>Mucoromycota</taxon>
        <taxon>Glomeromycotina</taxon>
        <taxon>Glomeromycetes</taxon>
        <taxon>Diversisporales</taxon>
        <taxon>Gigasporaceae</taxon>
        <taxon>Cetraspora</taxon>
    </lineage>
</organism>
<evidence type="ECO:0000313" key="1">
    <source>
        <dbReference type="EMBL" id="CAG8769073.1"/>
    </source>
</evidence>
<dbReference type="Proteomes" id="UP000789759">
    <property type="component" value="Unassembled WGS sequence"/>
</dbReference>
<name>A0A9N9J8R4_9GLOM</name>
<evidence type="ECO:0000313" key="2">
    <source>
        <dbReference type="Proteomes" id="UP000789759"/>
    </source>
</evidence>
<proteinExistence type="predicted"/>
<dbReference type="AlphaFoldDB" id="A0A9N9J8R4"/>
<accession>A0A9N9J8R4</accession>
<dbReference type="EMBL" id="CAJVQA010021461">
    <property type="protein sequence ID" value="CAG8769073.1"/>
    <property type="molecule type" value="Genomic_DNA"/>
</dbReference>
<comment type="caution">
    <text evidence="1">The sequence shown here is derived from an EMBL/GenBank/DDBJ whole genome shotgun (WGS) entry which is preliminary data.</text>
</comment>
<protein>
    <submittedName>
        <fullName evidence="1">3626_t:CDS:1</fullName>
    </submittedName>
</protein>
<feature type="non-terminal residue" evidence="1">
    <location>
        <position position="1"/>
    </location>
</feature>
<sequence length="44" mass="5008">LLNNLHNLINFTEHNHAPQAGHLETIKAITEFKRHASEGHEKPV</sequence>